<gene>
    <name evidence="10" type="ORF">B1H18_23085</name>
</gene>
<dbReference type="GO" id="GO:0009252">
    <property type="term" value="P:peptidoglycan biosynthetic process"/>
    <property type="evidence" value="ECO:0007669"/>
    <property type="project" value="UniProtKB-KW"/>
</dbReference>
<reference evidence="10 11" key="1">
    <citation type="submission" date="2017-02" db="EMBL/GenBank/DDBJ databases">
        <title>Draft Genome Sequence of Streptomyces tsukubaensis F601, a Producer of the immunosuppressant tacrolimus FK506.</title>
        <authorList>
            <person name="Zong G."/>
            <person name="Zhong C."/>
            <person name="Fu J."/>
            <person name="Qin R."/>
            <person name="Cao G."/>
        </authorList>
    </citation>
    <scope>NUCLEOTIDE SEQUENCE [LARGE SCALE GENOMIC DNA]</scope>
    <source>
        <strain evidence="10 11">F601</strain>
    </source>
</reference>
<dbReference type="GO" id="GO:0008360">
    <property type="term" value="P:regulation of cell shape"/>
    <property type="evidence" value="ECO:0007669"/>
    <property type="project" value="UniProtKB-KW"/>
</dbReference>
<feature type="transmembrane region" description="Helical" evidence="9">
    <location>
        <begin position="106"/>
        <end position="123"/>
    </location>
</feature>
<feature type="transmembrane region" description="Helical" evidence="9">
    <location>
        <begin position="372"/>
        <end position="398"/>
    </location>
</feature>
<evidence type="ECO:0000256" key="8">
    <source>
        <dbReference type="SAM" id="MobiDB-lite"/>
    </source>
</evidence>
<feature type="region of interest" description="Disordered" evidence="8">
    <location>
        <begin position="1"/>
        <end position="29"/>
    </location>
</feature>
<organism evidence="10 11">
    <name type="scientific">Streptomyces tsukubensis</name>
    <dbReference type="NCBI Taxonomy" id="83656"/>
    <lineage>
        <taxon>Bacteria</taxon>
        <taxon>Bacillati</taxon>
        <taxon>Actinomycetota</taxon>
        <taxon>Actinomycetes</taxon>
        <taxon>Kitasatosporales</taxon>
        <taxon>Streptomycetaceae</taxon>
        <taxon>Streptomyces</taxon>
    </lineage>
</organism>
<evidence type="ECO:0000256" key="1">
    <source>
        <dbReference type="ARBA" id="ARBA00004651"/>
    </source>
</evidence>
<feature type="transmembrane region" description="Helical" evidence="9">
    <location>
        <begin position="542"/>
        <end position="564"/>
    </location>
</feature>
<keyword evidence="6 9" id="KW-1133">Transmembrane helix</keyword>
<keyword evidence="4" id="KW-0133">Cell shape</keyword>
<feature type="transmembrane region" description="Helical" evidence="9">
    <location>
        <begin position="143"/>
        <end position="161"/>
    </location>
</feature>
<keyword evidence="2" id="KW-1003">Cell membrane</keyword>
<dbReference type="Pfam" id="PF03023">
    <property type="entry name" value="MurJ"/>
    <property type="match status" value="1"/>
</dbReference>
<keyword evidence="5" id="KW-0573">Peptidoglycan synthesis</keyword>
<comment type="caution">
    <text evidence="10">The sequence shown here is derived from an EMBL/GenBank/DDBJ whole genome shotgun (WGS) entry which is preliminary data.</text>
</comment>
<feature type="compositionally biased region" description="Low complexity" evidence="8">
    <location>
        <begin position="17"/>
        <end position="29"/>
    </location>
</feature>
<feature type="transmembrane region" description="Helical" evidence="9">
    <location>
        <begin position="181"/>
        <end position="199"/>
    </location>
</feature>
<dbReference type="STRING" id="83656.B1H18_23085"/>
<feature type="transmembrane region" description="Helical" evidence="9">
    <location>
        <begin position="237"/>
        <end position="256"/>
    </location>
</feature>
<feature type="transmembrane region" description="Helical" evidence="9">
    <location>
        <begin position="49"/>
        <end position="70"/>
    </location>
</feature>
<dbReference type="GO" id="GO:0015648">
    <property type="term" value="F:lipid-linked peptidoglycan transporter activity"/>
    <property type="evidence" value="ECO:0007669"/>
    <property type="project" value="TreeGrafter"/>
</dbReference>
<evidence type="ECO:0000256" key="9">
    <source>
        <dbReference type="SAM" id="Phobius"/>
    </source>
</evidence>
<evidence type="ECO:0000256" key="6">
    <source>
        <dbReference type="ARBA" id="ARBA00022989"/>
    </source>
</evidence>
<protein>
    <submittedName>
        <fullName evidence="10">Murein biosynthesis protein MurJ</fullName>
    </submittedName>
</protein>
<dbReference type="GO" id="GO:0034204">
    <property type="term" value="P:lipid translocation"/>
    <property type="evidence" value="ECO:0007669"/>
    <property type="project" value="TreeGrafter"/>
</dbReference>
<feature type="transmembrane region" description="Helical" evidence="9">
    <location>
        <begin position="443"/>
        <end position="467"/>
    </location>
</feature>
<dbReference type="PANTHER" id="PTHR47019:SF1">
    <property type="entry name" value="LIPID II FLIPPASE MURJ"/>
    <property type="match status" value="1"/>
</dbReference>
<comment type="subcellular location">
    <subcellularLocation>
        <location evidence="1">Cell membrane</location>
        <topology evidence="1">Multi-pass membrane protein</topology>
    </subcellularLocation>
</comment>
<dbReference type="InterPro" id="IPR051050">
    <property type="entry name" value="Lipid_II_flippase_MurJ/MviN"/>
</dbReference>
<evidence type="ECO:0000256" key="2">
    <source>
        <dbReference type="ARBA" id="ARBA00022475"/>
    </source>
</evidence>
<feature type="transmembrane region" description="Helical" evidence="9">
    <location>
        <begin position="479"/>
        <end position="502"/>
    </location>
</feature>
<feature type="transmembrane region" description="Helical" evidence="9">
    <location>
        <begin position="211"/>
        <end position="231"/>
    </location>
</feature>
<feature type="transmembrane region" description="Helical" evidence="9">
    <location>
        <begin position="514"/>
        <end position="536"/>
    </location>
</feature>
<evidence type="ECO:0000256" key="3">
    <source>
        <dbReference type="ARBA" id="ARBA00022692"/>
    </source>
</evidence>
<dbReference type="AlphaFoldDB" id="A0A1V4A5F3"/>
<evidence type="ECO:0000256" key="5">
    <source>
        <dbReference type="ARBA" id="ARBA00022984"/>
    </source>
</evidence>
<dbReference type="EMBL" id="MVFC01000023">
    <property type="protein sequence ID" value="OON75406.1"/>
    <property type="molecule type" value="Genomic_DNA"/>
</dbReference>
<evidence type="ECO:0000256" key="4">
    <source>
        <dbReference type="ARBA" id="ARBA00022960"/>
    </source>
</evidence>
<feature type="compositionally biased region" description="Pro residues" evidence="8">
    <location>
        <begin position="1"/>
        <end position="10"/>
    </location>
</feature>
<evidence type="ECO:0000313" key="10">
    <source>
        <dbReference type="EMBL" id="OON75406.1"/>
    </source>
</evidence>
<keyword evidence="7 9" id="KW-0472">Membrane</keyword>
<feature type="transmembrane region" description="Helical" evidence="9">
    <location>
        <begin position="418"/>
        <end position="436"/>
    </location>
</feature>
<dbReference type="PANTHER" id="PTHR47019">
    <property type="entry name" value="LIPID II FLIPPASE MURJ"/>
    <property type="match status" value="1"/>
</dbReference>
<keyword evidence="3 9" id="KW-0812">Transmembrane</keyword>
<evidence type="ECO:0000256" key="7">
    <source>
        <dbReference type="ARBA" id="ARBA00023136"/>
    </source>
</evidence>
<name>A0A1V4A5F3_9ACTN</name>
<sequence>MTDPASPPQGPVRSAPVAGAPAKEATPAAEAVTLPAQARRRTRVPSNRFLARAAGLTAVLTVAGSLLGLVRDQALAHFFGAGPDTDAFLVAWTVPEVASTLLIEDGTALVLVPAFSLALALRVAGSTGRDPVHELVRYTLPRFAAALALVAAVLIAGAPLLVDVLAPGLPDPRTAVDCTRLTATCALTFGLTGYCGAALRTHRRYVSPASIYVAYNIGIITAMVVLGSYGGWGVRSAAAGVAIGGGLMVLVQAPFVRSELRARRTVAVPEGDRPADAGTTTGKGLGRRLFAPAMLGPVLLFALLRQSQVLIERFLASELPAGAISHLNYAQKVAQVPMVMSLMLCTVTFPVVAQALADGDTEQARRRVERDLALAGCIVLIGAATVIAAAPQIVGLLFERGAFTPADTAATADVMRVYALGLLGHTLVGALIRSYFSAARTTWYPAAAMAAGLTVTAVAGAFASGVWNLPGVGPLPGAGILGIAAANALGITVTAVVMLLGLSGRTVPIRTGTVARGLAGLTVAAGCATGAGLLAAAPFDNAVAGLACCALCVVTVFVAVAHVLRVRDVTSAVRTLTTALATATRKLRHVR</sequence>
<evidence type="ECO:0000313" key="11">
    <source>
        <dbReference type="Proteomes" id="UP000190539"/>
    </source>
</evidence>
<dbReference type="Proteomes" id="UP000190539">
    <property type="component" value="Unassembled WGS sequence"/>
</dbReference>
<dbReference type="PRINTS" id="PR01806">
    <property type="entry name" value="VIRFACTRMVIN"/>
</dbReference>
<dbReference type="InterPro" id="IPR004268">
    <property type="entry name" value="MurJ"/>
</dbReference>
<keyword evidence="11" id="KW-1185">Reference proteome</keyword>
<dbReference type="GO" id="GO:0005886">
    <property type="term" value="C:plasma membrane"/>
    <property type="evidence" value="ECO:0007669"/>
    <property type="project" value="UniProtKB-SubCell"/>
</dbReference>
<proteinExistence type="predicted"/>
<accession>A0A1V4A5F3</accession>